<dbReference type="EMBL" id="JARK01001359">
    <property type="protein sequence ID" value="EYC19892.1"/>
    <property type="molecule type" value="Genomic_DNA"/>
</dbReference>
<protein>
    <submittedName>
        <fullName evidence="1">Uncharacterized protein</fullName>
    </submittedName>
</protein>
<dbReference type="AlphaFoldDB" id="A0A016UYL7"/>
<dbReference type="Proteomes" id="UP000024635">
    <property type="component" value="Unassembled WGS sequence"/>
</dbReference>
<organism evidence="1 2">
    <name type="scientific">Ancylostoma ceylanicum</name>
    <dbReference type="NCBI Taxonomy" id="53326"/>
    <lineage>
        <taxon>Eukaryota</taxon>
        <taxon>Metazoa</taxon>
        <taxon>Ecdysozoa</taxon>
        <taxon>Nematoda</taxon>
        <taxon>Chromadorea</taxon>
        <taxon>Rhabditida</taxon>
        <taxon>Rhabditina</taxon>
        <taxon>Rhabditomorpha</taxon>
        <taxon>Strongyloidea</taxon>
        <taxon>Ancylostomatidae</taxon>
        <taxon>Ancylostomatinae</taxon>
        <taxon>Ancylostoma</taxon>
    </lineage>
</organism>
<comment type="caution">
    <text evidence="1">The sequence shown here is derived from an EMBL/GenBank/DDBJ whole genome shotgun (WGS) entry which is preliminary data.</text>
</comment>
<reference evidence="2" key="1">
    <citation type="journal article" date="2015" name="Nat. Genet.">
        <title>The genome and transcriptome of the zoonotic hookworm Ancylostoma ceylanicum identify infection-specific gene families.</title>
        <authorList>
            <person name="Schwarz E.M."/>
            <person name="Hu Y."/>
            <person name="Antoshechkin I."/>
            <person name="Miller M.M."/>
            <person name="Sternberg P.W."/>
            <person name="Aroian R.V."/>
        </authorList>
    </citation>
    <scope>NUCLEOTIDE SEQUENCE</scope>
    <source>
        <strain evidence="2">HY135</strain>
    </source>
</reference>
<name>A0A016UYL7_9BILA</name>
<proteinExistence type="predicted"/>
<sequence length="69" mass="7825">MQEDSVQRAFCEMDVSQDARGTHINNKAVADYPHYDEPDLLPPSDCGWCDLPERKRNKSVTNLVSSSQK</sequence>
<gene>
    <name evidence="1" type="primary">Acey_s0023.g769</name>
    <name evidence="1" type="ORF">Y032_0023g769</name>
</gene>
<evidence type="ECO:0000313" key="2">
    <source>
        <dbReference type="Proteomes" id="UP000024635"/>
    </source>
</evidence>
<keyword evidence="2" id="KW-1185">Reference proteome</keyword>
<dbReference type="OrthoDB" id="5870564at2759"/>
<evidence type="ECO:0000313" key="1">
    <source>
        <dbReference type="EMBL" id="EYC19892.1"/>
    </source>
</evidence>
<accession>A0A016UYL7</accession>